<accession>A0A3R7R3T5</accession>
<dbReference type="Proteomes" id="UP000283634">
    <property type="component" value="Unassembled WGS sequence"/>
</dbReference>
<gene>
    <name evidence="2" type="ORF">TraAM80_10316</name>
</gene>
<feature type="compositionally biased region" description="Polar residues" evidence="1">
    <location>
        <begin position="84"/>
        <end position="108"/>
    </location>
</feature>
<name>A0A3R7R3T5_TRYRA</name>
<organism evidence="2 3">
    <name type="scientific">Trypanosoma rangeli</name>
    <dbReference type="NCBI Taxonomy" id="5698"/>
    <lineage>
        <taxon>Eukaryota</taxon>
        <taxon>Discoba</taxon>
        <taxon>Euglenozoa</taxon>
        <taxon>Kinetoplastea</taxon>
        <taxon>Metakinetoplastina</taxon>
        <taxon>Trypanosomatida</taxon>
        <taxon>Trypanosomatidae</taxon>
        <taxon>Trypanosoma</taxon>
        <taxon>Herpetosoma</taxon>
    </lineage>
</organism>
<dbReference type="AlphaFoldDB" id="A0A3R7R3T5"/>
<dbReference type="GeneID" id="40334249"/>
<dbReference type="RefSeq" id="XP_029233340.1">
    <property type="nucleotide sequence ID" value="XM_029386945.1"/>
</dbReference>
<feature type="compositionally biased region" description="Basic and acidic residues" evidence="1">
    <location>
        <begin position="49"/>
        <end position="68"/>
    </location>
</feature>
<sequence length="135" mass="13429">EHHADVDSSSQESEAPKGGLTDSTSGPQTGGDSAQSDANGATAQPNAGKDSEQEGGSERQAKTEDDSSRSTSLAQSVAGAPQASARNVTAKGNASGNIVANSSDGSEAITTPFVRTTLLLLPLLMAAVACAAGQW</sequence>
<feature type="non-terminal residue" evidence="2">
    <location>
        <position position="1"/>
    </location>
</feature>
<evidence type="ECO:0000313" key="2">
    <source>
        <dbReference type="EMBL" id="RNE95620.1"/>
    </source>
</evidence>
<evidence type="ECO:0000313" key="3">
    <source>
        <dbReference type="Proteomes" id="UP000283634"/>
    </source>
</evidence>
<reference evidence="2 3" key="1">
    <citation type="journal article" date="2018" name="BMC Genomics">
        <title>Genomic comparison of Trypanosoma conorhini and Trypanosoma rangeli to Trypanosoma cruzi strains of high and low virulence.</title>
        <authorList>
            <person name="Bradwell K.R."/>
            <person name="Koparde V.N."/>
            <person name="Matveyev A.V."/>
            <person name="Serrano M.G."/>
            <person name="Alves J.M."/>
            <person name="Parikh H."/>
            <person name="Huang B."/>
            <person name="Lee V."/>
            <person name="Espinosa-Alvarez O."/>
            <person name="Ortiz P.A."/>
            <person name="Costa-Martins A.G."/>
            <person name="Teixeira M.M."/>
            <person name="Buck G.A."/>
        </authorList>
    </citation>
    <scope>NUCLEOTIDE SEQUENCE [LARGE SCALE GENOMIC DNA]</scope>
    <source>
        <strain evidence="2 3">AM80</strain>
    </source>
</reference>
<feature type="compositionally biased region" description="Polar residues" evidence="1">
    <location>
        <begin position="21"/>
        <end position="45"/>
    </location>
</feature>
<protein>
    <submittedName>
        <fullName evidence="2">Uncharacterized protein</fullName>
    </submittedName>
</protein>
<evidence type="ECO:0000256" key="1">
    <source>
        <dbReference type="SAM" id="MobiDB-lite"/>
    </source>
</evidence>
<dbReference type="EMBL" id="MKGL01000827">
    <property type="protein sequence ID" value="RNE95620.1"/>
    <property type="molecule type" value="Genomic_DNA"/>
</dbReference>
<feature type="region of interest" description="Disordered" evidence="1">
    <location>
        <begin position="1"/>
        <end position="108"/>
    </location>
</feature>
<keyword evidence="3" id="KW-1185">Reference proteome</keyword>
<comment type="caution">
    <text evidence="2">The sequence shown here is derived from an EMBL/GenBank/DDBJ whole genome shotgun (WGS) entry which is preliminary data.</text>
</comment>
<proteinExistence type="predicted"/>